<sequence>MRPCPYPLLRVTTCLTVCRYVLGCLHEAPRRQTLMTMKWAKFKPIKRHIAGHSLGFKWDEVLGSHASSEDGVWNLVFWMRRVRRGLGCGTKARNQGEKEKGRILPVPEAANRVEMTGLP</sequence>
<evidence type="ECO:0000256" key="1">
    <source>
        <dbReference type="SAM" id="SignalP"/>
    </source>
</evidence>
<keyword evidence="3" id="KW-1185">Reference proteome</keyword>
<reference evidence="2" key="2">
    <citation type="submission" date="2023-06" db="EMBL/GenBank/DDBJ databases">
        <authorList>
            <consortium name="Lawrence Berkeley National Laboratory"/>
            <person name="Haridas S."/>
            <person name="Hensen N."/>
            <person name="Bonometti L."/>
            <person name="Westerberg I."/>
            <person name="Brannstrom I.O."/>
            <person name="Guillou S."/>
            <person name="Cros-Aarteil S."/>
            <person name="Calhoun S."/>
            <person name="Kuo A."/>
            <person name="Mondo S."/>
            <person name="Pangilinan J."/>
            <person name="Riley R."/>
            <person name="Labutti K."/>
            <person name="Andreopoulos B."/>
            <person name="Lipzen A."/>
            <person name="Chen C."/>
            <person name="Yanf M."/>
            <person name="Daum C."/>
            <person name="Ng V."/>
            <person name="Clum A."/>
            <person name="Steindorff A."/>
            <person name="Ohm R."/>
            <person name="Martin F."/>
            <person name="Silar P."/>
            <person name="Natvig D."/>
            <person name="Lalanne C."/>
            <person name="Gautier V."/>
            <person name="Ament-Velasquez S.L."/>
            <person name="Kruys A."/>
            <person name="Hutchinson M.I."/>
            <person name="Powell A.J."/>
            <person name="Barry K."/>
            <person name="Miller A.N."/>
            <person name="Grigoriev I.V."/>
            <person name="Debuchy R."/>
            <person name="Gladieux P."/>
            <person name="Thoren M.H."/>
            <person name="Johannesson H."/>
        </authorList>
    </citation>
    <scope>NUCLEOTIDE SEQUENCE</scope>
    <source>
        <strain evidence="2">CBS 118394</strain>
    </source>
</reference>
<gene>
    <name evidence="2" type="ORF">B0H66DRAFT_100027</name>
</gene>
<comment type="caution">
    <text evidence="2">The sequence shown here is derived from an EMBL/GenBank/DDBJ whole genome shotgun (WGS) entry which is preliminary data.</text>
</comment>
<reference evidence="2" key="1">
    <citation type="journal article" date="2023" name="Mol. Phylogenet. Evol.">
        <title>Genome-scale phylogeny and comparative genomics of the fungal order Sordariales.</title>
        <authorList>
            <person name="Hensen N."/>
            <person name="Bonometti L."/>
            <person name="Westerberg I."/>
            <person name="Brannstrom I.O."/>
            <person name="Guillou S."/>
            <person name="Cros-Aarteil S."/>
            <person name="Calhoun S."/>
            <person name="Haridas S."/>
            <person name="Kuo A."/>
            <person name="Mondo S."/>
            <person name="Pangilinan J."/>
            <person name="Riley R."/>
            <person name="LaButti K."/>
            <person name="Andreopoulos B."/>
            <person name="Lipzen A."/>
            <person name="Chen C."/>
            <person name="Yan M."/>
            <person name="Daum C."/>
            <person name="Ng V."/>
            <person name="Clum A."/>
            <person name="Steindorff A."/>
            <person name="Ohm R.A."/>
            <person name="Martin F."/>
            <person name="Silar P."/>
            <person name="Natvig D.O."/>
            <person name="Lalanne C."/>
            <person name="Gautier V."/>
            <person name="Ament-Velasquez S.L."/>
            <person name="Kruys A."/>
            <person name="Hutchinson M.I."/>
            <person name="Powell A.J."/>
            <person name="Barry K."/>
            <person name="Miller A.N."/>
            <person name="Grigoriev I.V."/>
            <person name="Debuchy R."/>
            <person name="Gladieux P."/>
            <person name="Hiltunen Thoren M."/>
            <person name="Johannesson H."/>
        </authorList>
    </citation>
    <scope>NUCLEOTIDE SEQUENCE</scope>
    <source>
        <strain evidence="2">CBS 118394</strain>
    </source>
</reference>
<evidence type="ECO:0000313" key="2">
    <source>
        <dbReference type="EMBL" id="KAK3311981.1"/>
    </source>
</evidence>
<feature type="signal peptide" evidence="1">
    <location>
        <begin position="1"/>
        <end position="23"/>
    </location>
</feature>
<name>A0AAE0HSN3_9PEZI</name>
<evidence type="ECO:0008006" key="4">
    <source>
        <dbReference type="Google" id="ProtNLM"/>
    </source>
</evidence>
<keyword evidence="1" id="KW-0732">Signal</keyword>
<evidence type="ECO:0000313" key="3">
    <source>
        <dbReference type="Proteomes" id="UP001283341"/>
    </source>
</evidence>
<dbReference type="Proteomes" id="UP001283341">
    <property type="component" value="Unassembled WGS sequence"/>
</dbReference>
<organism evidence="2 3">
    <name type="scientific">Apodospora peruviana</name>
    <dbReference type="NCBI Taxonomy" id="516989"/>
    <lineage>
        <taxon>Eukaryota</taxon>
        <taxon>Fungi</taxon>
        <taxon>Dikarya</taxon>
        <taxon>Ascomycota</taxon>
        <taxon>Pezizomycotina</taxon>
        <taxon>Sordariomycetes</taxon>
        <taxon>Sordariomycetidae</taxon>
        <taxon>Sordariales</taxon>
        <taxon>Lasiosphaeriaceae</taxon>
        <taxon>Apodospora</taxon>
    </lineage>
</organism>
<protein>
    <recommendedName>
        <fullName evidence="4">Secreted protein</fullName>
    </recommendedName>
</protein>
<dbReference type="AlphaFoldDB" id="A0AAE0HSN3"/>
<dbReference type="EMBL" id="JAUEDM010000010">
    <property type="protein sequence ID" value="KAK3311981.1"/>
    <property type="molecule type" value="Genomic_DNA"/>
</dbReference>
<proteinExistence type="predicted"/>
<feature type="chain" id="PRO_5042264235" description="Secreted protein" evidence="1">
    <location>
        <begin position="24"/>
        <end position="119"/>
    </location>
</feature>
<accession>A0AAE0HSN3</accession>